<dbReference type="OrthoDB" id="5905318at2759"/>
<reference evidence="3" key="1">
    <citation type="submission" date="2017-10" db="EMBL/GenBank/DDBJ databases">
        <title>Rapid genome shrinkage in a self-fertile nematode reveals novel sperm competition proteins.</title>
        <authorList>
            <person name="Yin D."/>
            <person name="Schwarz E.M."/>
            <person name="Thomas C.G."/>
            <person name="Felde R.L."/>
            <person name="Korf I.F."/>
            <person name="Cutter A.D."/>
            <person name="Schartner C.M."/>
            <person name="Ralston E.J."/>
            <person name="Meyer B.J."/>
            <person name="Haag E.S."/>
        </authorList>
    </citation>
    <scope>NUCLEOTIDE SEQUENCE [LARGE SCALE GENOMIC DNA]</scope>
    <source>
        <strain evidence="3">JU1422</strain>
    </source>
</reference>
<evidence type="ECO:0008006" key="4">
    <source>
        <dbReference type="Google" id="ProtNLM"/>
    </source>
</evidence>
<dbReference type="Proteomes" id="UP000230233">
    <property type="component" value="Unassembled WGS sequence"/>
</dbReference>
<evidence type="ECO:0000256" key="1">
    <source>
        <dbReference type="SAM" id="SignalP"/>
    </source>
</evidence>
<feature type="signal peptide" evidence="1">
    <location>
        <begin position="1"/>
        <end position="17"/>
    </location>
</feature>
<dbReference type="PROSITE" id="PS51257">
    <property type="entry name" value="PROKAR_LIPOPROTEIN"/>
    <property type="match status" value="1"/>
</dbReference>
<dbReference type="AlphaFoldDB" id="A0A2G5SHH8"/>
<dbReference type="EMBL" id="PDUG01000007">
    <property type="protein sequence ID" value="PIC14392.1"/>
    <property type="molecule type" value="Genomic_DNA"/>
</dbReference>
<name>A0A2G5SHH8_9PELO</name>
<sequence length="181" mass="19529">MMKLLILPLLLVSTAYSNAPMSLQGCADEINVFRSKYANELSVANMNKLVYNPKLEKKILEKLESSGGCPEKYVEYEDGFIFGLNVIGSDGLQVKMASNAGSMEVACVQTKCENSGKVIISAVFDFEKSPILAGPPGTRCSGNRTADSNGLCALETSRKSGKYVRKGPFRTIGRGLGRIFG</sequence>
<accession>A0A2G5SHH8</accession>
<comment type="caution">
    <text evidence="2">The sequence shown here is derived from an EMBL/GenBank/DDBJ whole genome shotgun (WGS) entry which is preliminary data.</text>
</comment>
<evidence type="ECO:0000313" key="2">
    <source>
        <dbReference type="EMBL" id="PIC14392.1"/>
    </source>
</evidence>
<evidence type="ECO:0000313" key="3">
    <source>
        <dbReference type="Proteomes" id="UP000230233"/>
    </source>
</evidence>
<protein>
    <recommendedName>
        <fullName evidence="4">SCP domain-containing protein</fullName>
    </recommendedName>
</protein>
<proteinExistence type="predicted"/>
<keyword evidence="1" id="KW-0732">Signal</keyword>
<keyword evidence="3" id="KW-1185">Reference proteome</keyword>
<gene>
    <name evidence="2" type="ORF">B9Z55_026725</name>
</gene>
<organism evidence="2 3">
    <name type="scientific">Caenorhabditis nigoni</name>
    <dbReference type="NCBI Taxonomy" id="1611254"/>
    <lineage>
        <taxon>Eukaryota</taxon>
        <taxon>Metazoa</taxon>
        <taxon>Ecdysozoa</taxon>
        <taxon>Nematoda</taxon>
        <taxon>Chromadorea</taxon>
        <taxon>Rhabditida</taxon>
        <taxon>Rhabditina</taxon>
        <taxon>Rhabditomorpha</taxon>
        <taxon>Rhabditoidea</taxon>
        <taxon>Rhabditidae</taxon>
        <taxon>Peloderinae</taxon>
        <taxon>Caenorhabditis</taxon>
    </lineage>
</organism>
<feature type="chain" id="PRO_5013714112" description="SCP domain-containing protein" evidence="1">
    <location>
        <begin position="18"/>
        <end position="181"/>
    </location>
</feature>